<dbReference type="GO" id="GO:0016491">
    <property type="term" value="F:oxidoreductase activity"/>
    <property type="evidence" value="ECO:0007669"/>
    <property type="project" value="UniProtKB-KW"/>
</dbReference>
<feature type="compositionally biased region" description="Low complexity" evidence="5">
    <location>
        <begin position="170"/>
        <end position="179"/>
    </location>
</feature>
<evidence type="ECO:0000256" key="4">
    <source>
        <dbReference type="ARBA" id="ARBA00023002"/>
    </source>
</evidence>
<dbReference type="GeneID" id="87864736"/>
<evidence type="ECO:0000313" key="7">
    <source>
        <dbReference type="Proteomes" id="UP001278500"/>
    </source>
</evidence>
<accession>A0AAE0J161</accession>
<comment type="caution">
    <text evidence="6">The sequence shown here is derived from an EMBL/GenBank/DDBJ whole genome shotgun (WGS) entry which is preliminary data.</text>
</comment>
<comment type="pathway">
    <text evidence="1">Alkaloid biosynthesis; ergot alkaloid biosynthesis.</text>
</comment>
<keyword evidence="4" id="KW-0560">Oxidoreductase</keyword>
<keyword evidence="7" id="KW-1185">Reference proteome</keyword>
<organism evidence="6 7">
    <name type="scientific">Neurospora tetraspora</name>
    <dbReference type="NCBI Taxonomy" id="94610"/>
    <lineage>
        <taxon>Eukaryota</taxon>
        <taxon>Fungi</taxon>
        <taxon>Dikarya</taxon>
        <taxon>Ascomycota</taxon>
        <taxon>Pezizomycotina</taxon>
        <taxon>Sordariomycetes</taxon>
        <taxon>Sordariomycetidae</taxon>
        <taxon>Sordariales</taxon>
        <taxon>Sordariaceae</taxon>
        <taxon>Neurospora</taxon>
    </lineage>
</organism>
<evidence type="ECO:0000256" key="5">
    <source>
        <dbReference type="SAM" id="MobiDB-lite"/>
    </source>
</evidence>
<gene>
    <name evidence="6" type="ORF">B0H65DRAFT_480502</name>
</gene>
<sequence length="388" mass="42493">MTRPRKSPILLLDGTGVVPSRIAHRLFFSSSSDKHPLLIASTPGTDPNGVKFDLYDPTTWENPFVRAQELFGRGSEMESEGMKVKCGSEGDTNETPTEMDTAADTTTPLQQFAAASSPSTSRKQAHHTKGTPVMIHSIYLTAPNSPPSNAHVHSHASRTASLAASDEQQRAPSPSPSQQASLLMQFVDYARLKHGTRRFVLQSSSAMEPGGFSLGRVHAHLRELGQRGEAEWAVLRPTWCQQDFEQPCHVRSIKEEGKLYSATGGGKIPWVSADDIAAVAVQALTREDAPNTEYLILGPELLGYDDIANTLSSVLGRKIVHVDLSSHALEHRHQSFGCSEEHSRLMSSLDTAIKYGTENRTNDVVLSMTGSTPKSFRQYAESMKEIWV</sequence>
<dbReference type="RefSeq" id="XP_062677130.1">
    <property type="nucleotide sequence ID" value="XM_062827582.1"/>
</dbReference>
<dbReference type="Proteomes" id="UP001278500">
    <property type="component" value="Unassembled WGS sequence"/>
</dbReference>
<dbReference type="EMBL" id="JAUEPP010000009">
    <property type="protein sequence ID" value="KAK3334964.1"/>
    <property type="molecule type" value="Genomic_DNA"/>
</dbReference>
<feature type="region of interest" description="Disordered" evidence="5">
    <location>
        <begin position="139"/>
        <end position="179"/>
    </location>
</feature>
<dbReference type="PANTHER" id="PTHR43162:SF1">
    <property type="entry name" value="PRESTALK A DIFFERENTIATION PROTEIN A"/>
    <property type="match status" value="1"/>
</dbReference>
<protein>
    <submittedName>
        <fullName evidence="6">Uncharacterized protein</fullName>
    </submittedName>
</protein>
<dbReference type="Gene3D" id="3.40.50.720">
    <property type="entry name" value="NAD(P)-binding Rossmann-like Domain"/>
    <property type="match status" value="1"/>
</dbReference>
<comment type="similarity">
    <text evidence="2">Belongs to the fgaFS/easG family.</text>
</comment>
<evidence type="ECO:0000256" key="1">
    <source>
        <dbReference type="ARBA" id="ARBA00005107"/>
    </source>
</evidence>
<feature type="region of interest" description="Disordered" evidence="5">
    <location>
        <begin position="75"/>
        <end position="101"/>
    </location>
</feature>
<dbReference type="SUPFAM" id="SSF51735">
    <property type="entry name" value="NAD(P)-binding Rossmann-fold domains"/>
    <property type="match status" value="1"/>
</dbReference>
<evidence type="ECO:0000256" key="3">
    <source>
        <dbReference type="ARBA" id="ARBA00022589"/>
    </source>
</evidence>
<dbReference type="GO" id="GO:0009820">
    <property type="term" value="P:alkaloid metabolic process"/>
    <property type="evidence" value="ECO:0007669"/>
    <property type="project" value="UniProtKB-KW"/>
</dbReference>
<evidence type="ECO:0000313" key="6">
    <source>
        <dbReference type="EMBL" id="KAK3334964.1"/>
    </source>
</evidence>
<evidence type="ECO:0000256" key="2">
    <source>
        <dbReference type="ARBA" id="ARBA00005372"/>
    </source>
</evidence>
<dbReference type="NCBIfam" id="TIGR03649">
    <property type="entry name" value="ergot_EASG"/>
    <property type="match status" value="1"/>
</dbReference>
<dbReference type="InterPro" id="IPR036291">
    <property type="entry name" value="NAD(P)-bd_dom_sf"/>
</dbReference>
<reference evidence="6" key="2">
    <citation type="submission" date="2023-06" db="EMBL/GenBank/DDBJ databases">
        <authorList>
            <consortium name="Lawrence Berkeley National Laboratory"/>
            <person name="Haridas S."/>
            <person name="Hensen N."/>
            <person name="Bonometti L."/>
            <person name="Westerberg I."/>
            <person name="Brannstrom I.O."/>
            <person name="Guillou S."/>
            <person name="Cros-Aarteil S."/>
            <person name="Calhoun S."/>
            <person name="Kuo A."/>
            <person name="Mondo S."/>
            <person name="Pangilinan J."/>
            <person name="Riley R."/>
            <person name="Labutti K."/>
            <person name="Andreopoulos B."/>
            <person name="Lipzen A."/>
            <person name="Chen C."/>
            <person name="Yanf M."/>
            <person name="Daum C."/>
            <person name="Ng V."/>
            <person name="Clum A."/>
            <person name="Steindorff A."/>
            <person name="Ohm R."/>
            <person name="Martin F."/>
            <person name="Silar P."/>
            <person name="Natvig D."/>
            <person name="Lalanne C."/>
            <person name="Gautier V."/>
            <person name="Ament-Velasquez S.L."/>
            <person name="Kruys A."/>
            <person name="Hutchinson M.I."/>
            <person name="Powell A.J."/>
            <person name="Barry K."/>
            <person name="Miller A.N."/>
            <person name="Grigoriev I.V."/>
            <person name="Debuchy R."/>
            <person name="Gladieux P."/>
            <person name="Thoren M.H."/>
            <person name="Johannesson H."/>
        </authorList>
    </citation>
    <scope>NUCLEOTIDE SEQUENCE</scope>
    <source>
        <strain evidence="6">CBS 560.94</strain>
    </source>
</reference>
<reference evidence="6" key="1">
    <citation type="journal article" date="2023" name="Mol. Phylogenet. Evol.">
        <title>Genome-scale phylogeny and comparative genomics of the fungal order Sordariales.</title>
        <authorList>
            <person name="Hensen N."/>
            <person name="Bonometti L."/>
            <person name="Westerberg I."/>
            <person name="Brannstrom I.O."/>
            <person name="Guillou S."/>
            <person name="Cros-Aarteil S."/>
            <person name="Calhoun S."/>
            <person name="Haridas S."/>
            <person name="Kuo A."/>
            <person name="Mondo S."/>
            <person name="Pangilinan J."/>
            <person name="Riley R."/>
            <person name="LaButti K."/>
            <person name="Andreopoulos B."/>
            <person name="Lipzen A."/>
            <person name="Chen C."/>
            <person name="Yan M."/>
            <person name="Daum C."/>
            <person name="Ng V."/>
            <person name="Clum A."/>
            <person name="Steindorff A."/>
            <person name="Ohm R.A."/>
            <person name="Martin F."/>
            <person name="Silar P."/>
            <person name="Natvig D.O."/>
            <person name="Lalanne C."/>
            <person name="Gautier V."/>
            <person name="Ament-Velasquez S.L."/>
            <person name="Kruys A."/>
            <person name="Hutchinson M.I."/>
            <person name="Powell A.J."/>
            <person name="Barry K."/>
            <person name="Miller A.N."/>
            <person name="Grigoriev I.V."/>
            <person name="Debuchy R."/>
            <person name="Gladieux P."/>
            <person name="Hiltunen Thoren M."/>
            <person name="Johannesson H."/>
        </authorList>
    </citation>
    <scope>NUCLEOTIDE SEQUENCE</scope>
    <source>
        <strain evidence="6">CBS 560.94</strain>
    </source>
</reference>
<name>A0AAE0J161_9PEZI</name>
<dbReference type="InterPro" id="IPR019901">
    <property type="entry name" value="Ergot_alkaloid_biosynthesis"/>
</dbReference>
<dbReference type="PANTHER" id="PTHR43162">
    <property type="match status" value="1"/>
</dbReference>
<proteinExistence type="inferred from homology"/>
<keyword evidence="3" id="KW-0017">Alkaloid metabolism</keyword>
<dbReference type="AlphaFoldDB" id="A0AAE0J161"/>
<dbReference type="InterPro" id="IPR051604">
    <property type="entry name" value="Ergot_Alk_Oxidoreductase"/>
</dbReference>